<protein>
    <recommendedName>
        <fullName evidence="4">Peroxin domain-containing protein</fullName>
    </recommendedName>
</protein>
<name>A0AAX4K941_9TREE</name>
<feature type="compositionally biased region" description="Low complexity" evidence="1">
    <location>
        <begin position="191"/>
        <end position="210"/>
    </location>
</feature>
<dbReference type="Proteomes" id="UP001358614">
    <property type="component" value="Chromosome 1"/>
</dbReference>
<accession>A0AAX4K941</accession>
<keyword evidence="3" id="KW-1185">Reference proteome</keyword>
<feature type="region of interest" description="Disordered" evidence="1">
    <location>
        <begin position="160"/>
        <end position="222"/>
    </location>
</feature>
<feature type="compositionally biased region" description="Polar residues" evidence="1">
    <location>
        <begin position="161"/>
        <end position="177"/>
    </location>
</feature>
<evidence type="ECO:0008006" key="4">
    <source>
        <dbReference type="Google" id="ProtNLM"/>
    </source>
</evidence>
<feature type="compositionally biased region" description="Polar residues" evidence="1">
    <location>
        <begin position="1"/>
        <end position="23"/>
    </location>
</feature>
<evidence type="ECO:0000256" key="1">
    <source>
        <dbReference type="SAM" id="MobiDB-lite"/>
    </source>
</evidence>
<dbReference type="AlphaFoldDB" id="A0AAX4K941"/>
<dbReference type="EMBL" id="CP144089">
    <property type="protein sequence ID" value="WWD02997.1"/>
    <property type="molecule type" value="Genomic_DNA"/>
</dbReference>
<sequence>MSTPETSTSPIQQNPPTTVQSPQEDIDAIQSSLSARSKRRLSLRTILSSYRSQNNLKGKTKAPLDDDQAIAEDQEDGQEEQEQVFKVDTSENETYEKSKGDPIQINKGQKKDVNVEEECQVEFEKEYVWDVLFENQRGIYILGKGYFSSRSLLPADPSAFTRPSNHIPSASSLSMKTSMGKKRSNQQLDPGTSGPSPSSSSQRSYGRQTGNLTRSNKTSYTLESYQPPLPDWQYLTPWMINMRTGTDELGWRYNAWFRPKGWSSHSGPLGWGGWVRRREWIRLRAVGVTETKLVDMQGREKIEKKGDKLKDVLGSEEVDENVQGILVVMGKIGLDRQRLTLWKKWLEKEKKESEYWKRLEVLCGDEQAVS</sequence>
<gene>
    <name evidence="2" type="ORF">V865_001041</name>
</gene>
<dbReference type="GeneID" id="91099845"/>
<organism evidence="2 3">
    <name type="scientific">Kwoniella europaea PYCC6329</name>
    <dbReference type="NCBI Taxonomy" id="1423913"/>
    <lineage>
        <taxon>Eukaryota</taxon>
        <taxon>Fungi</taxon>
        <taxon>Dikarya</taxon>
        <taxon>Basidiomycota</taxon>
        <taxon>Agaricomycotina</taxon>
        <taxon>Tremellomycetes</taxon>
        <taxon>Tremellales</taxon>
        <taxon>Cryptococcaceae</taxon>
        <taxon>Kwoniella</taxon>
    </lineage>
</organism>
<feature type="region of interest" description="Disordered" evidence="1">
    <location>
        <begin position="1"/>
        <end position="24"/>
    </location>
</feature>
<evidence type="ECO:0000313" key="2">
    <source>
        <dbReference type="EMBL" id="WWD02997.1"/>
    </source>
</evidence>
<reference evidence="2 3" key="1">
    <citation type="submission" date="2024-01" db="EMBL/GenBank/DDBJ databases">
        <title>Comparative genomics of Cryptococcus and Kwoniella reveals pathogenesis evolution and contrasting modes of karyotype evolution via chromosome fusion or intercentromeric recombination.</title>
        <authorList>
            <person name="Coelho M.A."/>
            <person name="David-Palma M."/>
            <person name="Shea T."/>
            <person name="Bowers K."/>
            <person name="McGinley-Smith S."/>
            <person name="Mohammad A.W."/>
            <person name="Gnirke A."/>
            <person name="Yurkov A.M."/>
            <person name="Nowrousian M."/>
            <person name="Sun S."/>
            <person name="Cuomo C.A."/>
            <person name="Heitman J."/>
        </authorList>
    </citation>
    <scope>NUCLEOTIDE SEQUENCE [LARGE SCALE GENOMIC DNA]</scope>
    <source>
        <strain evidence="2 3">PYCC6329</strain>
    </source>
</reference>
<dbReference type="RefSeq" id="XP_066080964.1">
    <property type="nucleotide sequence ID" value="XM_066224867.1"/>
</dbReference>
<dbReference type="KEGG" id="ker:91099845"/>
<evidence type="ECO:0000313" key="3">
    <source>
        <dbReference type="Proteomes" id="UP001358614"/>
    </source>
</evidence>
<proteinExistence type="predicted"/>
<feature type="compositionally biased region" description="Polar residues" evidence="1">
    <location>
        <begin position="211"/>
        <end position="222"/>
    </location>
</feature>